<dbReference type="PANTHER" id="PTHR22946">
    <property type="entry name" value="DIENELACTONE HYDROLASE DOMAIN-CONTAINING PROTEIN-RELATED"/>
    <property type="match status" value="1"/>
</dbReference>
<organism evidence="2 3">
    <name type="scientific">Lactobacillus kullabergensis</name>
    <dbReference type="NCBI Taxonomy" id="1218493"/>
    <lineage>
        <taxon>Bacteria</taxon>
        <taxon>Bacillati</taxon>
        <taxon>Bacillota</taxon>
        <taxon>Bacilli</taxon>
        <taxon>Lactobacillales</taxon>
        <taxon>Lactobacillaceae</taxon>
        <taxon>Lactobacillus</taxon>
    </lineage>
</organism>
<gene>
    <name evidence="2" type="ORF">JF76_12920</name>
</gene>
<dbReference type="InterPro" id="IPR014940">
    <property type="entry name" value="BAAT_C"/>
</dbReference>
<evidence type="ECO:0000313" key="2">
    <source>
        <dbReference type="EMBL" id="KJY55206.1"/>
    </source>
</evidence>
<dbReference type="AlphaFoldDB" id="A0A0F4LCC3"/>
<dbReference type="Proteomes" id="UP000033533">
    <property type="component" value="Unassembled WGS sequence"/>
</dbReference>
<dbReference type="SUPFAM" id="SSF53474">
    <property type="entry name" value="alpha/beta-Hydrolases"/>
    <property type="match status" value="1"/>
</dbReference>
<sequence>MREELKFLNCIDHEVPIQVDIPNEGEKFPAVLMIHGFMSSRNNDNHMLARISKKIVEAGIVAARIDLCSMGENLYSRENYGMKVMTDEVKASFKYLQSLPYVEENNVGLLGHSLGGRLVFTCSTLPAKIIVSLNGAINTSEPLEMAYDKFQMDNLGYCIVHTSSGGVELVYRRFFDELKTTLNDNIKNFKNPILVEVCISDPTLDPNISLNFIKNCHMDNVDSFTVENANHTYNVETGDFTKLNEVIGKVVPWISSHIK</sequence>
<dbReference type="RefSeq" id="WP_045928344.1">
    <property type="nucleotide sequence ID" value="NZ_JBHSZS010000010.1"/>
</dbReference>
<evidence type="ECO:0000313" key="3">
    <source>
        <dbReference type="Proteomes" id="UP000033533"/>
    </source>
</evidence>
<dbReference type="HOGENOM" id="CLU_1076660_0_0_9"/>
<dbReference type="InterPro" id="IPR029058">
    <property type="entry name" value="AB_hydrolase_fold"/>
</dbReference>
<reference evidence="2 3" key="1">
    <citation type="submission" date="2014-12" db="EMBL/GenBank/DDBJ databases">
        <title>Comparative genomics of the lactic acid bacteria isolated from the honey bee gut.</title>
        <authorList>
            <person name="Ellegaard K.M."/>
            <person name="Tamarit D."/>
            <person name="Javelind E."/>
            <person name="Olofsson T."/>
            <person name="Andersson S.G."/>
            <person name="Vasquez A."/>
        </authorList>
    </citation>
    <scope>NUCLEOTIDE SEQUENCE [LARGE SCALE GENOMIC DNA]</scope>
    <source>
        <strain evidence="2 3">Biut2</strain>
    </source>
</reference>
<dbReference type="InterPro" id="IPR050261">
    <property type="entry name" value="FrsA_esterase"/>
</dbReference>
<dbReference type="Gene3D" id="3.40.50.1820">
    <property type="entry name" value="alpha/beta hydrolase"/>
    <property type="match status" value="1"/>
</dbReference>
<protein>
    <submittedName>
        <fullName evidence="2">Alpha/beta hydrolase family protein</fullName>
    </submittedName>
</protein>
<dbReference type="EMBL" id="JXBY01000020">
    <property type="protein sequence ID" value="KJY55206.1"/>
    <property type="molecule type" value="Genomic_DNA"/>
</dbReference>
<dbReference type="STRING" id="1218493.JF76_12920"/>
<evidence type="ECO:0000259" key="1">
    <source>
        <dbReference type="Pfam" id="PF08840"/>
    </source>
</evidence>
<dbReference type="Pfam" id="PF08840">
    <property type="entry name" value="BAAT_C"/>
    <property type="match status" value="1"/>
</dbReference>
<feature type="domain" description="BAAT/Acyl-CoA thioester hydrolase C-terminal" evidence="1">
    <location>
        <begin position="93"/>
        <end position="152"/>
    </location>
</feature>
<name>A0A0F4LCC3_9LACO</name>
<proteinExistence type="predicted"/>
<comment type="caution">
    <text evidence="2">The sequence shown here is derived from an EMBL/GenBank/DDBJ whole genome shotgun (WGS) entry which is preliminary data.</text>
</comment>
<dbReference type="GO" id="GO:0016787">
    <property type="term" value="F:hydrolase activity"/>
    <property type="evidence" value="ECO:0007669"/>
    <property type="project" value="UniProtKB-KW"/>
</dbReference>
<keyword evidence="2" id="KW-0378">Hydrolase</keyword>
<accession>A0A0F4LCC3</accession>
<dbReference type="PATRIC" id="fig|1218493.3.peg.1352"/>